<name>A0A3R9R521_9BACT</name>
<dbReference type="AlphaFoldDB" id="A0A3R9R521"/>
<evidence type="ECO:0000313" key="2">
    <source>
        <dbReference type="Proteomes" id="UP000269669"/>
    </source>
</evidence>
<comment type="caution">
    <text evidence="1">The sequence shown here is derived from an EMBL/GenBank/DDBJ whole genome shotgun (WGS) entry which is preliminary data.</text>
</comment>
<dbReference type="SUPFAM" id="SSF55486">
    <property type="entry name" value="Metalloproteases ('zincins'), catalytic domain"/>
    <property type="match status" value="1"/>
</dbReference>
<keyword evidence="2" id="KW-1185">Reference proteome</keyword>
<proteinExistence type="predicted"/>
<dbReference type="Proteomes" id="UP000269669">
    <property type="component" value="Unassembled WGS sequence"/>
</dbReference>
<dbReference type="RefSeq" id="WP_125486523.1">
    <property type="nucleotide sequence ID" value="NZ_RSDW01000001.1"/>
</dbReference>
<organism evidence="1 2">
    <name type="scientific">Edaphobacter aggregans</name>
    <dbReference type="NCBI Taxonomy" id="570835"/>
    <lineage>
        <taxon>Bacteria</taxon>
        <taxon>Pseudomonadati</taxon>
        <taxon>Acidobacteriota</taxon>
        <taxon>Terriglobia</taxon>
        <taxon>Terriglobales</taxon>
        <taxon>Acidobacteriaceae</taxon>
        <taxon>Edaphobacter</taxon>
    </lineage>
</organism>
<dbReference type="EMBL" id="RSDW01000001">
    <property type="protein sequence ID" value="RSL18122.1"/>
    <property type="molecule type" value="Genomic_DNA"/>
</dbReference>
<protein>
    <submittedName>
        <fullName evidence="1">Uncharacterized protein</fullName>
    </submittedName>
</protein>
<dbReference type="OrthoDB" id="275270at2"/>
<reference evidence="1 2" key="1">
    <citation type="submission" date="2018-12" db="EMBL/GenBank/DDBJ databases">
        <title>Sequencing of bacterial isolates from soil warming experiment in Harvard Forest, Massachusetts, USA.</title>
        <authorList>
            <person name="Deangelis K."/>
        </authorList>
    </citation>
    <scope>NUCLEOTIDE SEQUENCE [LARGE SCALE GENOMIC DNA]</scope>
    <source>
        <strain evidence="1 2">EB153</strain>
    </source>
</reference>
<accession>A0A3R9R521</accession>
<sequence>MPSINWPWAIVLCKYNDMPAETRPADFYWDMFARNGTGGLCDFWRVITSGAMDISSSAVFGWFTMTHASAEAKALQYPAGRATLFQWGLDAAHAAGINLAPFRAILVLQNFGVDHGAVTIGGNPGEVVIVHADPNAFECGFVGHEMGHGFGLPHSWSANPDFQYGDGWDLMSWQTSTFNFNVTFEGASGLATVGLNARNLEALGAVPPGRVWQPTPDFSGTVTLDPMSQLPIGNHGSLFAKILPTSTRPVRANGSSYTVEFHQKAGWDQGIPADVVTIHEIRTDTLSYLQPTRGSSFIQGQTFTTPAPAVSVLVTAIDSTLGTATVRIWDLPDGSLRKEDSTPNVYLIQNGTKRWITSPAALFALGKTWADVRVVPDGALAGLPAGANISVLNVSVTPFPVPVGRTVSVTVKVTVDNNPVAGVVKVDGLQVGTTNTPFTHTFNRIRKIGPPPDREPYFVYPSGDVEVPGYPATTIDFGFPDI</sequence>
<evidence type="ECO:0000313" key="1">
    <source>
        <dbReference type="EMBL" id="RSL18122.1"/>
    </source>
</evidence>
<gene>
    <name evidence="1" type="ORF">EDE15_3678</name>
</gene>